<accession>A0A8H4KTV5</accession>
<dbReference type="GO" id="GO:0016887">
    <property type="term" value="F:ATP hydrolysis activity"/>
    <property type="evidence" value="ECO:0007669"/>
    <property type="project" value="InterPro"/>
</dbReference>
<dbReference type="SUPFAM" id="SSF52540">
    <property type="entry name" value="P-loop containing nucleoside triphosphate hydrolases"/>
    <property type="match status" value="1"/>
</dbReference>
<comment type="caution">
    <text evidence="2">The sequence shown here is derived from an EMBL/GenBank/DDBJ whole genome shotgun (WGS) entry which is preliminary data.</text>
</comment>
<reference evidence="2" key="1">
    <citation type="submission" date="2020-01" db="EMBL/GenBank/DDBJ databases">
        <title>Identification and distribution of gene clusters putatively required for synthesis of sphingolipid metabolism inhibitors in phylogenetically diverse species of the filamentous fungus Fusarium.</title>
        <authorList>
            <person name="Kim H.-S."/>
            <person name="Busman M."/>
            <person name="Brown D.W."/>
            <person name="Divon H."/>
            <person name="Uhlig S."/>
            <person name="Proctor R.H."/>
        </authorList>
    </citation>
    <scope>NUCLEOTIDE SEQUENCE</scope>
    <source>
        <strain evidence="2">NRRL 53441</strain>
    </source>
</reference>
<sequence length="508" mass="56421">MAASPPANFPDLVGTFPPSADPWSEGLHYIVPNPRQAVSLNQENYQRTLWFQTQCRGRVFKRGDDMMKHLKRTMPLMGSCLFDCGIGDGNNQPHVKLPPRGSSPPTPPKILVYGEKRREWILKPKSGSSIKEPAFIDGGADLTSEYPAPSPEGAHTVFDLEEVDVEDLRADGFHISRRVSWEKMIEDFKAHFAKVIDDLEYNMHLIVRLGYQGAIYVRPKAWNNLLEHQRSRFICYLVPDKAEGDILRAHKHQIPGIDMAFVAGLVASIAKQAKAEAIDDPKIAETNWGGSGACVALIPSVCKRQVLKLVAISSREARLTGLKTLSQPLTAERTEIECFRSTAAEIDEYLVSSRKKPLSIAVFGPPGAGKSFGITQVIKTIMPETEAIEVNVSQFSSHQELLATFYKVRDQALSGKVLVVLFDEFDSVFGGQDFGWLKYFLAPMNDGYFLDDGQEQSLKQAIFIFIGATSHSYGDFIGGMHNDKRAKKPDFASRLGAYIDIRGPNDNS</sequence>
<keyword evidence="3" id="KW-1185">Reference proteome</keyword>
<proteinExistence type="predicted"/>
<name>A0A8H4KTV5_9HYPO</name>
<evidence type="ECO:0000313" key="3">
    <source>
        <dbReference type="Proteomes" id="UP000605986"/>
    </source>
</evidence>
<dbReference type="Proteomes" id="UP000605986">
    <property type="component" value="Unassembled WGS sequence"/>
</dbReference>
<dbReference type="GO" id="GO:0005524">
    <property type="term" value="F:ATP binding"/>
    <property type="evidence" value="ECO:0007669"/>
    <property type="project" value="InterPro"/>
</dbReference>
<feature type="domain" description="ATPase AAA-type core" evidence="1">
    <location>
        <begin position="362"/>
        <end position="432"/>
    </location>
</feature>
<gene>
    <name evidence="2" type="ORF">F53441_2098</name>
</gene>
<dbReference type="Pfam" id="PF00004">
    <property type="entry name" value="AAA"/>
    <property type="match status" value="1"/>
</dbReference>
<evidence type="ECO:0000313" key="2">
    <source>
        <dbReference type="EMBL" id="KAF4455574.1"/>
    </source>
</evidence>
<dbReference type="InterPro" id="IPR027417">
    <property type="entry name" value="P-loop_NTPase"/>
</dbReference>
<dbReference type="AlphaFoldDB" id="A0A8H4KTV5"/>
<dbReference type="InterPro" id="IPR003959">
    <property type="entry name" value="ATPase_AAA_core"/>
</dbReference>
<evidence type="ECO:0000259" key="1">
    <source>
        <dbReference type="Pfam" id="PF00004"/>
    </source>
</evidence>
<dbReference type="EMBL" id="JAADJG010000087">
    <property type="protein sequence ID" value="KAF4455574.1"/>
    <property type="molecule type" value="Genomic_DNA"/>
</dbReference>
<dbReference type="Gene3D" id="3.40.50.300">
    <property type="entry name" value="P-loop containing nucleotide triphosphate hydrolases"/>
    <property type="match status" value="1"/>
</dbReference>
<dbReference type="OrthoDB" id="5305673at2759"/>
<protein>
    <recommendedName>
        <fullName evidence="1">ATPase AAA-type core domain-containing protein</fullName>
    </recommendedName>
</protein>
<organism evidence="2 3">
    <name type="scientific">Fusarium austroafricanum</name>
    <dbReference type="NCBI Taxonomy" id="2364996"/>
    <lineage>
        <taxon>Eukaryota</taxon>
        <taxon>Fungi</taxon>
        <taxon>Dikarya</taxon>
        <taxon>Ascomycota</taxon>
        <taxon>Pezizomycotina</taxon>
        <taxon>Sordariomycetes</taxon>
        <taxon>Hypocreomycetidae</taxon>
        <taxon>Hypocreales</taxon>
        <taxon>Nectriaceae</taxon>
        <taxon>Fusarium</taxon>
        <taxon>Fusarium concolor species complex</taxon>
    </lineage>
</organism>